<evidence type="ECO:0000256" key="6">
    <source>
        <dbReference type="ARBA" id="ARBA00023134"/>
    </source>
</evidence>
<feature type="binding site" evidence="8">
    <location>
        <position position="93"/>
    </location>
    <ligand>
        <name>GTP</name>
        <dbReference type="ChEBI" id="CHEBI:37565"/>
    </ligand>
</feature>
<dbReference type="EC" id="2.7.7.77" evidence="8"/>
<comment type="caution">
    <text evidence="10">The sequence shown here is derived from an EMBL/GenBank/DDBJ whole genome shotgun (WGS) entry which is preliminary data.</text>
</comment>
<feature type="binding site" evidence="8">
    <location>
        <begin position="53"/>
        <end position="55"/>
    </location>
    <ligand>
        <name>GTP</name>
        <dbReference type="ChEBI" id="CHEBI:37565"/>
    </ligand>
</feature>
<dbReference type="Gene3D" id="3.90.550.10">
    <property type="entry name" value="Spore Coat Polysaccharide Biosynthesis Protein SpsA, Chain A"/>
    <property type="match status" value="1"/>
</dbReference>
<dbReference type="GO" id="GO:0005737">
    <property type="term" value="C:cytoplasm"/>
    <property type="evidence" value="ECO:0007669"/>
    <property type="project" value="UniProtKB-SubCell"/>
</dbReference>
<dbReference type="PANTHER" id="PTHR19136:SF81">
    <property type="entry name" value="MOLYBDENUM COFACTOR GUANYLYLTRANSFERASE"/>
    <property type="match status" value="1"/>
</dbReference>
<feature type="binding site" evidence="8">
    <location>
        <position position="66"/>
    </location>
    <ligand>
        <name>GTP</name>
        <dbReference type="ChEBI" id="CHEBI:37565"/>
    </ligand>
</feature>
<accession>A0A6N7EVW7</accession>
<dbReference type="SUPFAM" id="SSF53448">
    <property type="entry name" value="Nucleotide-diphospho-sugar transferases"/>
    <property type="match status" value="1"/>
</dbReference>
<gene>
    <name evidence="8 10" type="primary">mobA</name>
    <name evidence="10" type="ORF">GCU85_02315</name>
</gene>
<dbReference type="RefSeq" id="WP_152808953.1">
    <property type="nucleotide sequence ID" value="NZ_WHNW01000002.1"/>
</dbReference>
<feature type="domain" description="MobA-like NTP transferase" evidence="9">
    <location>
        <begin position="50"/>
        <end position="204"/>
    </location>
</feature>
<feature type="binding site" evidence="8">
    <location>
        <position position="145"/>
    </location>
    <ligand>
        <name>GTP</name>
        <dbReference type="ChEBI" id="CHEBI:37565"/>
    </ligand>
</feature>
<dbReference type="Pfam" id="PF12804">
    <property type="entry name" value="NTP_transf_3"/>
    <property type="match status" value="1"/>
</dbReference>
<keyword evidence="2 8" id="KW-0808">Transferase</keyword>
<feature type="binding site" evidence="8">
    <location>
        <position position="112"/>
    </location>
    <ligand>
        <name>GTP</name>
        <dbReference type="ChEBI" id="CHEBI:37565"/>
    </ligand>
</feature>
<proteinExistence type="inferred from homology"/>
<evidence type="ECO:0000256" key="8">
    <source>
        <dbReference type="HAMAP-Rule" id="MF_00316"/>
    </source>
</evidence>
<comment type="cofactor">
    <cofactor evidence="8">
        <name>Mg(2+)</name>
        <dbReference type="ChEBI" id="CHEBI:18420"/>
    </cofactor>
</comment>
<evidence type="ECO:0000256" key="4">
    <source>
        <dbReference type="ARBA" id="ARBA00022741"/>
    </source>
</evidence>
<comment type="subunit">
    <text evidence="8">Monomer.</text>
</comment>
<dbReference type="PANTHER" id="PTHR19136">
    <property type="entry name" value="MOLYBDENUM COFACTOR GUANYLYLTRANSFERASE"/>
    <property type="match status" value="1"/>
</dbReference>
<dbReference type="Proteomes" id="UP000471298">
    <property type="component" value="Unassembled WGS sequence"/>
</dbReference>
<name>A0A6N7EVW7_9GAMM</name>
<feature type="binding site" evidence="8">
    <location>
        <position position="145"/>
    </location>
    <ligand>
        <name>Mg(2+)</name>
        <dbReference type="ChEBI" id="CHEBI:18420"/>
    </ligand>
</feature>
<comment type="similarity">
    <text evidence="8">Belongs to the MobA family.</text>
</comment>
<dbReference type="AlphaFoldDB" id="A0A6N7EVW7"/>
<dbReference type="GO" id="GO:0046872">
    <property type="term" value="F:metal ion binding"/>
    <property type="evidence" value="ECO:0007669"/>
    <property type="project" value="UniProtKB-KW"/>
</dbReference>
<keyword evidence="10" id="KW-0548">Nucleotidyltransferase</keyword>
<comment type="catalytic activity">
    <reaction evidence="8">
        <text>Mo-molybdopterin + GTP + H(+) = Mo-molybdopterin guanine dinucleotide + diphosphate</text>
        <dbReference type="Rhea" id="RHEA:34243"/>
        <dbReference type="ChEBI" id="CHEBI:15378"/>
        <dbReference type="ChEBI" id="CHEBI:33019"/>
        <dbReference type="ChEBI" id="CHEBI:37565"/>
        <dbReference type="ChEBI" id="CHEBI:71302"/>
        <dbReference type="ChEBI" id="CHEBI:71310"/>
        <dbReference type="EC" id="2.7.7.77"/>
    </reaction>
</comment>
<evidence type="ECO:0000256" key="3">
    <source>
        <dbReference type="ARBA" id="ARBA00022723"/>
    </source>
</evidence>
<protein>
    <recommendedName>
        <fullName evidence="8">Molybdenum cofactor guanylyltransferase</fullName>
        <shortName evidence="8">MoCo guanylyltransferase</shortName>
        <ecNumber evidence="8">2.7.7.77</ecNumber>
    </recommendedName>
    <alternativeName>
        <fullName evidence="8">GTP:molybdopterin guanylyltransferase</fullName>
    </alternativeName>
    <alternativeName>
        <fullName evidence="8">Mo-MPT guanylyltransferase</fullName>
    </alternativeName>
    <alternativeName>
        <fullName evidence="8">Molybdopterin guanylyltransferase</fullName>
    </alternativeName>
    <alternativeName>
        <fullName evidence="8">Molybdopterin-guanine dinucleotide synthase</fullName>
        <shortName evidence="8">MGD synthase</shortName>
    </alternativeName>
</protein>
<dbReference type="InterPro" id="IPR029044">
    <property type="entry name" value="Nucleotide-diphossugar_trans"/>
</dbReference>
<keyword evidence="1 8" id="KW-0963">Cytoplasm</keyword>
<keyword evidence="5 8" id="KW-0460">Magnesium</keyword>
<dbReference type="GO" id="GO:1902758">
    <property type="term" value="P:bis(molybdopterin guanine dinucleotide)molybdenum biosynthetic process"/>
    <property type="evidence" value="ECO:0007669"/>
    <property type="project" value="TreeGrafter"/>
</dbReference>
<dbReference type="InterPro" id="IPR013482">
    <property type="entry name" value="Molybde_CF_guanTrfase"/>
</dbReference>
<dbReference type="GO" id="GO:0005525">
    <property type="term" value="F:GTP binding"/>
    <property type="evidence" value="ECO:0007669"/>
    <property type="project" value="UniProtKB-UniRule"/>
</dbReference>
<dbReference type="HAMAP" id="MF_00316">
    <property type="entry name" value="MobA"/>
    <property type="match status" value="1"/>
</dbReference>
<evidence type="ECO:0000313" key="11">
    <source>
        <dbReference type="Proteomes" id="UP000471298"/>
    </source>
</evidence>
<comment type="subcellular location">
    <subcellularLocation>
        <location evidence="8">Cytoplasm</location>
    </subcellularLocation>
</comment>
<reference evidence="10 11" key="1">
    <citation type="submission" date="2019-10" db="EMBL/GenBank/DDBJ databases">
        <title>Cardiobacteriales fam. a chemoheterotrophic member of the order Cardiobacteriales, and proposal of Cardiobacteriales fam. nov.</title>
        <authorList>
            <person name="Wang C."/>
        </authorList>
    </citation>
    <scope>NUCLEOTIDE SEQUENCE [LARGE SCALE GENOMIC DNA]</scope>
    <source>
        <strain evidence="10 11">ML27</strain>
    </source>
</reference>
<dbReference type="InParanoid" id="A0A6N7EVW7"/>
<evidence type="ECO:0000256" key="7">
    <source>
        <dbReference type="ARBA" id="ARBA00023150"/>
    </source>
</evidence>
<keyword evidence="3 8" id="KW-0479">Metal-binding</keyword>
<evidence type="ECO:0000256" key="2">
    <source>
        <dbReference type="ARBA" id="ARBA00022679"/>
    </source>
</evidence>
<dbReference type="NCBIfam" id="TIGR02665">
    <property type="entry name" value="molyb_mobA"/>
    <property type="match status" value="1"/>
</dbReference>
<evidence type="ECO:0000313" key="10">
    <source>
        <dbReference type="EMBL" id="MPV85569.1"/>
    </source>
</evidence>
<keyword evidence="7 8" id="KW-0501">Molybdenum cofactor biosynthesis</keyword>
<dbReference type="CDD" id="cd02503">
    <property type="entry name" value="MobA"/>
    <property type="match status" value="1"/>
</dbReference>
<organism evidence="10 11">
    <name type="scientific">Ostreibacterium oceani</name>
    <dbReference type="NCBI Taxonomy" id="2654998"/>
    <lineage>
        <taxon>Bacteria</taxon>
        <taxon>Pseudomonadati</taxon>
        <taxon>Pseudomonadota</taxon>
        <taxon>Gammaproteobacteria</taxon>
        <taxon>Cardiobacteriales</taxon>
        <taxon>Ostreibacteriaceae</taxon>
        <taxon>Ostreibacterium</taxon>
    </lineage>
</organism>
<comment type="domain">
    <text evidence="8">The N-terminal domain determines nucleotide recognition and specific binding, while the C-terminal domain determines the specific binding to the target protein.</text>
</comment>
<keyword evidence="6 8" id="KW-0342">GTP-binding</keyword>
<dbReference type="FunCoup" id="A0A6N7EVW7">
    <property type="interactions" value="78"/>
</dbReference>
<evidence type="ECO:0000259" key="9">
    <source>
        <dbReference type="Pfam" id="PF12804"/>
    </source>
</evidence>
<evidence type="ECO:0000256" key="1">
    <source>
        <dbReference type="ARBA" id="ARBA00022490"/>
    </source>
</evidence>
<keyword evidence="11" id="KW-1185">Reference proteome</keyword>
<sequence>MTGQAIDQTIDQATHLLNKHPFRNRPNTATQYNEQRTMNPKKTIIDGLLGVVLCGGRATRMQGLDKGLVLFKERPLASYGIHALANCQRVIVNANRNMDVYKETFNLPVIPDDNQAFDGPLAGLLAAMRFAHAQNLTWVISVPCDSPFISSDYVSTMWQATAAHPQRIFIANDGYNQPVFTLISTDLIDELAHFLTGDHKKILKFYQAIGYQTVSFNTSTAFINLNSLTDLDAQSAQ</sequence>
<comment type="function">
    <text evidence="8">Transfers a GMP moiety from GTP to Mo-molybdopterin (Mo-MPT) cofactor (Moco or molybdenum cofactor) to form Mo-molybdopterin guanine dinucleotide (Mo-MGD) cofactor.</text>
</comment>
<dbReference type="GO" id="GO:0061603">
    <property type="term" value="F:molybdenum cofactor guanylyltransferase activity"/>
    <property type="evidence" value="ECO:0007669"/>
    <property type="project" value="UniProtKB-EC"/>
</dbReference>
<keyword evidence="4 8" id="KW-0547">Nucleotide-binding</keyword>
<dbReference type="InterPro" id="IPR025877">
    <property type="entry name" value="MobA-like_NTP_Trfase"/>
</dbReference>
<dbReference type="EMBL" id="WHNW01000002">
    <property type="protein sequence ID" value="MPV85569.1"/>
    <property type="molecule type" value="Genomic_DNA"/>
</dbReference>
<evidence type="ECO:0000256" key="5">
    <source>
        <dbReference type="ARBA" id="ARBA00022842"/>
    </source>
</evidence>